<comment type="caution">
    <text evidence="4">The sequence shown here is derived from an EMBL/GenBank/DDBJ whole genome shotgun (WGS) entry which is preliminary data.</text>
</comment>
<dbReference type="AlphaFoldDB" id="K0S464"/>
<dbReference type="GO" id="GO:0005524">
    <property type="term" value="F:ATP binding"/>
    <property type="evidence" value="ECO:0007669"/>
    <property type="project" value="UniProtKB-KW"/>
</dbReference>
<dbReference type="GO" id="GO:0016020">
    <property type="term" value="C:membrane"/>
    <property type="evidence" value="ECO:0007669"/>
    <property type="project" value="TreeGrafter"/>
</dbReference>
<dbReference type="EMBL" id="AGNL01021571">
    <property type="protein sequence ID" value="EJK60080.1"/>
    <property type="molecule type" value="Genomic_DNA"/>
</dbReference>
<evidence type="ECO:0000256" key="1">
    <source>
        <dbReference type="ARBA" id="ARBA00022741"/>
    </source>
</evidence>
<dbReference type="Proteomes" id="UP000266841">
    <property type="component" value="Unassembled WGS sequence"/>
</dbReference>
<dbReference type="GO" id="GO:0004467">
    <property type="term" value="F:long-chain fatty acid-CoA ligase activity"/>
    <property type="evidence" value="ECO:0007669"/>
    <property type="project" value="TreeGrafter"/>
</dbReference>
<dbReference type="OMA" id="GQLCKDP"/>
<reference evidence="4 5" key="1">
    <citation type="journal article" date="2012" name="Genome Biol.">
        <title>Genome and low-iron response of an oceanic diatom adapted to chronic iron limitation.</title>
        <authorList>
            <person name="Lommer M."/>
            <person name="Specht M."/>
            <person name="Roy A.S."/>
            <person name="Kraemer L."/>
            <person name="Andreson R."/>
            <person name="Gutowska M.A."/>
            <person name="Wolf J."/>
            <person name="Bergner S.V."/>
            <person name="Schilhabel M.B."/>
            <person name="Klostermeier U.C."/>
            <person name="Beiko R.G."/>
            <person name="Rosenstiel P."/>
            <person name="Hippler M."/>
            <person name="Laroche J."/>
        </authorList>
    </citation>
    <scope>NUCLEOTIDE SEQUENCE [LARGE SCALE GENOMIC DNA]</scope>
    <source>
        <strain evidence="4 5">CCMP1005</strain>
    </source>
</reference>
<dbReference type="Pfam" id="PF00501">
    <property type="entry name" value="AMP-binding"/>
    <property type="match status" value="1"/>
</dbReference>
<proteinExistence type="predicted"/>
<evidence type="ECO:0000259" key="3">
    <source>
        <dbReference type="Pfam" id="PF00501"/>
    </source>
</evidence>
<protein>
    <recommendedName>
        <fullName evidence="3">AMP-dependent synthetase/ligase domain-containing protein</fullName>
    </recommendedName>
</protein>
<feature type="domain" description="AMP-dependent synthetase/ligase" evidence="3">
    <location>
        <begin position="81"/>
        <end position="464"/>
    </location>
</feature>
<evidence type="ECO:0000313" key="4">
    <source>
        <dbReference type="EMBL" id="EJK60080.1"/>
    </source>
</evidence>
<evidence type="ECO:0000256" key="2">
    <source>
        <dbReference type="ARBA" id="ARBA00022840"/>
    </source>
</evidence>
<dbReference type="InterPro" id="IPR000873">
    <property type="entry name" value="AMP-dep_synth/lig_dom"/>
</dbReference>
<sequence length="657" mass="71683">MTCLVRLALSARRIARQSSRSVGAVRPASARAVSTTSAELPVDERGHLKFSTLHEMITNTTARNGDRDLFGTYHSSQDGDGTFEWTTYGDFGRRVALCRTALKDVGVSQYSKVGVISNNREEWAVTAAAIYSLNATMVPLYESQLPKDWAHILNDAGCCSLLVSTEEIYLKAKQETLPNTPLVRAVLCFDSPDDEPHSFRGALARAERMTATAAIEPSPEDLANLIYTSGTTGEDMGSSREDFVLPEDRSLTFLPWAHSYGQTCELWCLLSQGASMGICRGVPYILDDLQMVKPSLLFAVPTLYKRVYGGVANTLQSASPLQQQLMRSAFRLGKANAEHRNGDAPPLALIDRLKHKVLDEIVLSKIRAKFGGNLRAAFSAGAKTPKEIVQFMDSVGITLCEGYGLTETSPVIALSVLSKRRPGCVGLPVPGVDVYILDPEGNPLPQGVEGEVCCSGPNVMRGYHNNREATDEVISFLPDGKTRVFHTGDLGVVDKDGFVSITGRLKELYKLENGKYCVPTLIEEAIGMSRFISQTVVSGADRPYNIALVVPDWAAIRNEFGVLSDDVSEEELVNDPRVKGLLSAEIKLQCYDVKKYETPVAFLIVAPFTAANGQLTPKMSIRRHVVIGDYAGLIDNLYGGKVQNGGYLREENELEAA</sequence>
<name>K0S464_THAOC</name>
<dbReference type="InterPro" id="IPR042099">
    <property type="entry name" value="ANL_N_sf"/>
</dbReference>
<dbReference type="OrthoDB" id="1700726at2759"/>
<gene>
    <name evidence="4" type="ORF">THAOC_19632</name>
</gene>
<keyword evidence="1" id="KW-0547">Nucleotide-binding</keyword>
<dbReference type="eggNOG" id="KOG1256">
    <property type="taxonomic scope" value="Eukaryota"/>
</dbReference>
<dbReference type="Pfam" id="PF23562">
    <property type="entry name" value="AMP-binding_C_3"/>
    <property type="match status" value="1"/>
</dbReference>
<accession>K0S464</accession>
<dbReference type="Gene3D" id="3.40.50.12780">
    <property type="entry name" value="N-terminal domain of ligase-like"/>
    <property type="match status" value="1"/>
</dbReference>
<keyword evidence="2" id="KW-0067">ATP-binding</keyword>
<dbReference type="PANTHER" id="PTHR43272:SF33">
    <property type="entry name" value="AMP-BINDING DOMAIN-CONTAINING PROTEIN-RELATED"/>
    <property type="match status" value="1"/>
</dbReference>
<keyword evidence="5" id="KW-1185">Reference proteome</keyword>
<dbReference type="PANTHER" id="PTHR43272">
    <property type="entry name" value="LONG-CHAIN-FATTY-ACID--COA LIGASE"/>
    <property type="match status" value="1"/>
</dbReference>
<dbReference type="SUPFAM" id="SSF56801">
    <property type="entry name" value="Acetyl-CoA synthetase-like"/>
    <property type="match status" value="1"/>
</dbReference>
<organism evidence="4 5">
    <name type="scientific">Thalassiosira oceanica</name>
    <name type="common">Marine diatom</name>
    <dbReference type="NCBI Taxonomy" id="159749"/>
    <lineage>
        <taxon>Eukaryota</taxon>
        <taxon>Sar</taxon>
        <taxon>Stramenopiles</taxon>
        <taxon>Ochrophyta</taxon>
        <taxon>Bacillariophyta</taxon>
        <taxon>Coscinodiscophyceae</taxon>
        <taxon>Thalassiosirophycidae</taxon>
        <taxon>Thalassiosirales</taxon>
        <taxon>Thalassiosiraceae</taxon>
        <taxon>Thalassiosira</taxon>
    </lineage>
</organism>
<evidence type="ECO:0000313" key="5">
    <source>
        <dbReference type="Proteomes" id="UP000266841"/>
    </source>
</evidence>